<dbReference type="EMBL" id="LSNE01000003">
    <property type="protein sequence ID" value="KXI29959.1"/>
    <property type="molecule type" value="Genomic_DNA"/>
</dbReference>
<dbReference type="AlphaFoldDB" id="A0A136A414"/>
<reference evidence="3" key="1">
    <citation type="submission" date="2016-02" db="EMBL/GenBank/DDBJ databases">
        <authorList>
            <person name="Schultz-Johansen M."/>
            <person name="Glaring M.A."/>
            <person name="Bech P.K."/>
            <person name="Stougaard P."/>
        </authorList>
    </citation>
    <scope>NUCLEOTIDE SEQUENCE [LARGE SCALE GENOMIC DNA]</scope>
    <source>
        <strain evidence="3">S66</strain>
    </source>
</reference>
<dbReference type="Pfam" id="PF11859">
    <property type="entry name" value="DUF3379"/>
    <property type="match status" value="1"/>
</dbReference>
<keyword evidence="3" id="KW-1185">Reference proteome</keyword>
<name>A0A136A414_9ALTE</name>
<sequence length="236" mass="26348">MDDLEFRRALLADPKSTDTQVLDAIASDPKKLAFSNELKQLNQKMLEASQIKVPDGLAHRLLLRQSMAQHTQRRSRRKYMQFAMAASIAMVFGLSFVFWQQPSNSLSLSEHAIAHVIMEGNYALGANEDITMQQVNLKLARFGGEFTSQVSQVYYANYCDFNNVKSLHLVMQGESGKVSVFIVPHEQAFKADNLTEGKWNSQSFDFSTASLVVVSEAPADASSMKEKLVKSLIFSA</sequence>
<comment type="caution">
    <text evidence="2">The sequence shown here is derived from an EMBL/GenBank/DDBJ whole genome shotgun (WGS) entry which is preliminary data.</text>
</comment>
<keyword evidence="1" id="KW-0812">Transmembrane</keyword>
<dbReference type="InterPro" id="IPR021806">
    <property type="entry name" value="DUF3379"/>
</dbReference>
<accession>A0A136A414</accession>
<dbReference type="STRING" id="1799789.AX660_08070"/>
<organism evidence="2 3">
    <name type="scientific">Paraglaciecola hydrolytica</name>
    <dbReference type="NCBI Taxonomy" id="1799789"/>
    <lineage>
        <taxon>Bacteria</taxon>
        <taxon>Pseudomonadati</taxon>
        <taxon>Pseudomonadota</taxon>
        <taxon>Gammaproteobacteria</taxon>
        <taxon>Alteromonadales</taxon>
        <taxon>Alteromonadaceae</taxon>
        <taxon>Paraglaciecola</taxon>
    </lineage>
</organism>
<keyword evidence="1" id="KW-1133">Transmembrane helix</keyword>
<evidence type="ECO:0000313" key="2">
    <source>
        <dbReference type="EMBL" id="KXI29959.1"/>
    </source>
</evidence>
<evidence type="ECO:0000256" key="1">
    <source>
        <dbReference type="SAM" id="Phobius"/>
    </source>
</evidence>
<dbReference type="OrthoDB" id="6195578at2"/>
<evidence type="ECO:0008006" key="4">
    <source>
        <dbReference type="Google" id="ProtNLM"/>
    </source>
</evidence>
<dbReference type="Proteomes" id="UP000070299">
    <property type="component" value="Unassembled WGS sequence"/>
</dbReference>
<protein>
    <recommendedName>
        <fullName evidence="4">DUF3379 domain-containing protein</fullName>
    </recommendedName>
</protein>
<keyword evidence="1" id="KW-0472">Membrane</keyword>
<proteinExistence type="predicted"/>
<feature type="transmembrane region" description="Helical" evidence="1">
    <location>
        <begin position="79"/>
        <end position="99"/>
    </location>
</feature>
<gene>
    <name evidence="2" type="ORF">AX660_08070</name>
</gene>
<evidence type="ECO:0000313" key="3">
    <source>
        <dbReference type="Proteomes" id="UP000070299"/>
    </source>
</evidence>